<organism evidence="1 2">
    <name type="scientific">Klebsiella pneumoniae</name>
    <dbReference type="NCBI Taxonomy" id="573"/>
    <lineage>
        <taxon>Bacteria</taxon>
        <taxon>Pseudomonadati</taxon>
        <taxon>Pseudomonadota</taxon>
        <taxon>Gammaproteobacteria</taxon>
        <taxon>Enterobacterales</taxon>
        <taxon>Enterobacteriaceae</taxon>
        <taxon>Klebsiella/Raoultella group</taxon>
        <taxon>Klebsiella</taxon>
        <taxon>Klebsiella pneumoniae complex</taxon>
    </lineage>
</organism>
<dbReference type="EMBL" id="UAWQ01000018">
    <property type="protein sequence ID" value="SQC45769.1"/>
    <property type="molecule type" value="Genomic_DNA"/>
</dbReference>
<dbReference type="Proteomes" id="UP000251721">
    <property type="component" value="Unassembled WGS sequence"/>
</dbReference>
<evidence type="ECO:0000313" key="1">
    <source>
        <dbReference type="EMBL" id="SQC45769.1"/>
    </source>
</evidence>
<proteinExistence type="predicted"/>
<dbReference type="AlphaFoldDB" id="A0A2X3HAT9"/>
<evidence type="ECO:0000313" key="2">
    <source>
        <dbReference type="Proteomes" id="UP000251721"/>
    </source>
</evidence>
<name>A0A2X3HAT9_KLEPN</name>
<gene>
    <name evidence="1" type="ORF">NCTC13465_04319</name>
</gene>
<reference evidence="1 2" key="1">
    <citation type="submission" date="2018-06" db="EMBL/GenBank/DDBJ databases">
        <authorList>
            <consortium name="Pathogen Informatics"/>
            <person name="Doyle S."/>
        </authorList>
    </citation>
    <scope>NUCLEOTIDE SEQUENCE [LARGE SCALE GENOMIC DNA]</scope>
    <source>
        <strain evidence="1 2">NCTC13465</strain>
    </source>
</reference>
<sequence>MTQPQVRQQRFGDGALAAGSHRHRATAVPCLNHLNQRNGRTLSSSIALTAWVFSCARPMWIEIGLVEFDNRLAIRQVGEPLSATIACSSKRIP</sequence>
<protein>
    <submittedName>
        <fullName evidence="1">Uncharacterized protein</fullName>
    </submittedName>
</protein>
<accession>A0A2X3HAT9</accession>